<feature type="compositionally biased region" description="Polar residues" evidence="1">
    <location>
        <begin position="121"/>
        <end position="132"/>
    </location>
</feature>
<evidence type="ECO:0000256" key="1">
    <source>
        <dbReference type="SAM" id="MobiDB-lite"/>
    </source>
</evidence>
<proteinExistence type="predicted"/>
<reference evidence="3" key="1">
    <citation type="submission" date="2021-02" db="EMBL/GenBank/DDBJ databases">
        <title>Genome-Resolved Metagenomics of a Microbial Community Performing Photosynthetic Biological Nutrient Removal.</title>
        <authorList>
            <person name="Mcdaniel E.A."/>
        </authorList>
    </citation>
    <scope>NUCLEOTIDE SEQUENCE</scope>
    <source>
        <strain evidence="3">UWPOB_OBS1</strain>
    </source>
</reference>
<dbReference type="EMBL" id="JAFLCK010000030">
    <property type="protein sequence ID" value="MBN8662056.1"/>
    <property type="molecule type" value="Genomic_DNA"/>
</dbReference>
<name>A0A8J7P9Y5_9BACT</name>
<evidence type="ECO:0000313" key="3">
    <source>
        <dbReference type="EMBL" id="MBN8662056.1"/>
    </source>
</evidence>
<keyword evidence="2" id="KW-1133">Transmembrane helix</keyword>
<protein>
    <submittedName>
        <fullName evidence="3">Uncharacterized protein</fullName>
    </submittedName>
</protein>
<organism evidence="3 4">
    <name type="scientific">Candidatus Obscuribacter phosphatis</name>
    <dbReference type="NCBI Taxonomy" id="1906157"/>
    <lineage>
        <taxon>Bacteria</taxon>
        <taxon>Bacillati</taxon>
        <taxon>Candidatus Melainabacteria</taxon>
        <taxon>Candidatus Obscuribacterales</taxon>
        <taxon>Candidatus Obscuribacteraceae</taxon>
        <taxon>Candidatus Obscuribacter</taxon>
    </lineage>
</organism>
<feature type="region of interest" description="Disordered" evidence="1">
    <location>
        <begin position="108"/>
        <end position="157"/>
    </location>
</feature>
<sequence length="157" mass="16596">MPFTPHLFEVAVNLANSTAICIVSALAAGLSAFALMAGCSRLKTKQSGFPADAEARKSKYTLAYNQLLEARKDSPNGIKTLLEGLRGQPAARLGLSAFQEFLDSEEGKAAIAKSTEEENHTSNPGSDKTQVMKNDGKGPAALKKLPKIAPPNQKPGD</sequence>
<accession>A0A8J7P9Y5</accession>
<keyword evidence="2" id="KW-0472">Membrane</keyword>
<evidence type="ECO:0000313" key="4">
    <source>
        <dbReference type="Proteomes" id="UP000664277"/>
    </source>
</evidence>
<evidence type="ECO:0000256" key="2">
    <source>
        <dbReference type="SAM" id="Phobius"/>
    </source>
</evidence>
<keyword evidence="2" id="KW-0812">Transmembrane</keyword>
<comment type="caution">
    <text evidence="3">The sequence shown here is derived from an EMBL/GenBank/DDBJ whole genome shotgun (WGS) entry which is preliminary data.</text>
</comment>
<feature type="compositionally biased region" description="Pro residues" evidence="1">
    <location>
        <begin position="148"/>
        <end position="157"/>
    </location>
</feature>
<dbReference type="Proteomes" id="UP000664277">
    <property type="component" value="Unassembled WGS sequence"/>
</dbReference>
<feature type="transmembrane region" description="Helical" evidence="2">
    <location>
        <begin position="14"/>
        <end position="37"/>
    </location>
</feature>
<dbReference type="AlphaFoldDB" id="A0A8J7P9Y5"/>
<gene>
    <name evidence="3" type="ORF">J0M35_16940</name>
</gene>